<reference evidence="4 5" key="1">
    <citation type="submission" date="2017-02" db="EMBL/GenBank/DDBJ databases">
        <authorList>
            <person name="Peterson S.W."/>
        </authorList>
    </citation>
    <scope>NUCLEOTIDE SEQUENCE [LARGE SCALE GENOMIC DNA]</scope>
    <source>
        <strain evidence="4 5">B Ar 00.02</strain>
    </source>
</reference>
<dbReference type="Pfam" id="PF00239">
    <property type="entry name" value="Resolvase"/>
    <property type="match status" value="1"/>
</dbReference>
<dbReference type="PANTHER" id="PTHR30461">
    <property type="entry name" value="DNA-INVERTASE FROM LAMBDOID PROPHAGE"/>
    <property type="match status" value="1"/>
</dbReference>
<dbReference type="Proteomes" id="UP000195913">
    <property type="component" value="Unassembled WGS sequence"/>
</dbReference>
<dbReference type="GO" id="GO:0003677">
    <property type="term" value="F:DNA binding"/>
    <property type="evidence" value="ECO:0007669"/>
    <property type="project" value="InterPro"/>
</dbReference>
<dbReference type="GO" id="GO:0000150">
    <property type="term" value="F:DNA strand exchange activity"/>
    <property type="evidence" value="ECO:0007669"/>
    <property type="project" value="InterPro"/>
</dbReference>
<dbReference type="EMBL" id="FUHW01000027">
    <property type="protein sequence ID" value="SJM62822.1"/>
    <property type="molecule type" value="Genomic_DNA"/>
</dbReference>
<dbReference type="SMART" id="SM00857">
    <property type="entry name" value="Resolvase"/>
    <property type="match status" value="1"/>
</dbReference>
<name>A0A1R4G489_9MICC</name>
<dbReference type="PROSITE" id="PS51736">
    <property type="entry name" value="RECOMBINASES_3"/>
    <property type="match status" value="1"/>
</dbReference>
<dbReference type="SUPFAM" id="SSF53041">
    <property type="entry name" value="Resolvase-like"/>
    <property type="match status" value="1"/>
</dbReference>
<feature type="region of interest" description="Disordered" evidence="1">
    <location>
        <begin position="97"/>
        <end position="124"/>
    </location>
</feature>
<protein>
    <submittedName>
        <fullName evidence="4">Recombinase</fullName>
    </submittedName>
</protein>
<dbReference type="PROSITE" id="PS51737">
    <property type="entry name" value="RECOMBINASE_DNA_BIND"/>
    <property type="match status" value="1"/>
</dbReference>
<dbReference type="Pfam" id="PF07508">
    <property type="entry name" value="Recombinase"/>
    <property type="match status" value="1"/>
</dbReference>
<evidence type="ECO:0000313" key="5">
    <source>
        <dbReference type="Proteomes" id="UP000195913"/>
    </source>
</evidence>
<dbReference type="AlphaFoldDB" id="A0A1R4G489"/>
<dbReference type="Gene3D" id="3.90.1750.20">
    <property type="entry name" value="Putative Large Serine Recombinase, Chain B, Domain 2"/>
    <property type="match status" value="1"/>
</dbReference>
<dbReference type="CDD" id="cd00338">
    <property type="entry name" value="Ser_Recombinase"/>
    <property type="match status" value="1"/>
</dbReference>
<dbReference type="InterPro" id="IPR006119">
    <property type="entry name" value="Resolv_N"/>
</dbReference>
<organism evidence="4 5">
    <name type="scientific">Arthrobacter rhombi</name>
    <dbReference type="NCBI Taxonomy" id="71253"/>
    <lineage>
        <taxon>Bacteria</taxon>
        <taxon>Bacillati</taxon>
        <taxon>Actinomycetota</taxon>
        <taxon>Actinomycetes</taxon>
        <taxon>Micrococcales</taxon>
        <taxon>Micrococcaceae</taxon>
        <taxon>Arthrobacter</taxon>
    </lineage>
</organism>
<gene>
    <name evidence="4" type="ORF">FM101_07490</name>
</gene>
<accession>A0A1R4G489</accession>
<sequence length="419" mass="45778">MHLYRDNDRSASSGKTRPQFEELLKGIESGTVEAVVVWHLDRLTRSVRDLHRVIDVGKPRGLNIACVHGVSLDMSDPTGVAVATILTAIAQMEVAHKGERQKASNRQRASQGKPHWSARPFGYDRDGDTVTVVQPEAKALRESARRILSGEPVRGVVRDLTGRGFTATTGSPLTSRTLTRTLLNPTAIGHRAYNGEVIAKDAWPAILDADTQAQLEQHLANPGRKKAPDDLDAVHFLSGLMVCGKCGKKMYAGAHVTRGEKRMVYKCHGGYCLTRQLPLVDEYVNAVIVARLSRPDAAQLLTEDNDVSAERAEAAQVRRRRDALAGLLADGLLSPAAVREQAGKLSLELSRLEGIINSAQQVSPVTEVLGVADVAAAWEDLPLKNRRQIVRALTDITVLPTTRGRGFHPEHIKIDWKQA</sequence>
<evidence type="ECO:0000259" key="3">
    <source>
        <dbReference type="PROSITE" id="PS51737"/>
    </source>
</evidence>
<dbReference type="InterPro" id="IPR050639">
    <property type="entry name" value="SSR_resolvase"/>
</dbReference>
<dbReference type="InterPro" id="IPR038109">
    <property type="entry name" value="DNA_bind_recomb_sf"/>
</dbReference>
<feature type="domain" description="Resolvase/invertase-type recombinase catalytic" evidence="2">
    <location>
        <begin position="1"/>
        <end position="112"/>
    </location>
</feature>
<feature type="domain" description="Recombinase" evidence="3">
    <location>
        <begin position="120"/>
        <end position="225"/>
    </location>
</feature>
<evidence type="ECO:0000259" key="2">
    <source>
        <dbReference type="PROSITE" id="PS51736"/>
    </source>
</evidence>
<evidence type="ECO:0000256" key="1">
    <source>
        <dbReference type="SAM" id="MobiDB-lite"/>
    </source>
</evidence>
<dbReference type="InterPro" id="IPR011109">
    <property type="entry name" value="DNA_bind_recombinase_dom"/>
</dbReference>
<dbReference type="Gene3D" id="3.40.50.1390">
    <property type="entry name" value="Resolvase, N-terminal catalytic domain"/>
    <property type="match status" value="1"/>
</dbReference>
<dbReference type="PANTHER" id="PTHR30461:SF23">
    <property type="entry name" value="DNA RECOMBINASE-RELATED"/>
    <property type="match status" value="1"/>
</dbReference>
<proteinExistence type="predicted"/>
<keyword evidence="5" id="KW-1185">Reference proteome</keyword>
<dbReference type="InterPro" id="IPR036162">
    <property type="entry name" value="Resolvase-like_N_sf"/>
</dbReference>
<evidence type="ECO:0000313" key="4">
    <source>
        <dbReference type="EMBL" id="SJM62822.1"/>
    </source>
</evidence>